<dbReference type="InterPro" id="IPR000626">
    <property type="entry name" value="Ubiquitin-like_dom"/>
</dbReference>
<proteinExistence type="inferred from homology"/>
<dbReference type="GO" id="GO:0005634">
    <property type="term" value="C:nucleus"/>
    <property type="evidence" value="ECO:0007669"/>
    <property type="project" value="TreeGrafter"/>
</dbReference>
<dbReference type="RefSeq" id="XP_025599772.1">
    <property type="nucleotide sequence ID" value="XM_025743705.1"/>
</dbReference>
<dbReference type="SMART" id="SM01052">
    <property type="entry name" value="CAP_GLY"/>
    <property type="match status" value="1"/>
</dbReference>
<dbReference type="EMBL" id="KZ819288">
    <property type="protein sequence ID" value="PWN99493.1"/>
    <property type="molecule type" value="Genomic_DNA"/>
</dbReference>
<evidence type="ECO:0000256" key="4">
    <source>
        <dbReference type="ARBA" id="ARBA00025779"/>
    </source>
</evidence>
<dbReference type="Pfam" id="PF01302">
    <property type="entry name" value="CAP_GLY"/>
    <property type="match status" value="1"/>
</dbReference>
<dbReference type="InterPro" id="IPR029071">
    <property type="entry name" value="Ubiquitin-like_domsf"/>
</dbReference>
<evidence type="ECO:0000256" key="2">
    <source>
        <dbReference type="ARBA" id="ARBA00022490"/>
    </source>
</evidence>
<evidence type="ECO:0000313" key="6">
    <source>
        <dbReference type="EMBL" id="PWN99493.1"/>
    </source>
</evidence>
<gene>
    <name evidence="6" type="ORF">FA09DRAFT_333805</name>
</gene>
<evidence type="ECO:0000256" key="3">
    <source>
        <dbReference type="ARBA" id="ARBA00023186"/>
    </source>
</evidence>
<dbReference type="OrthoDB" id="5295208at2759"/>
<comment type="similarity">
    <text evidence="4">Belongs to the TBCB family.</text>
</comment>
<dbReference type="InterPro" id="IPR036859">
    <property type="entry name" value="CAP-Gly_dom_sf"/>
</dbReference>
<keyword evidence="3" id="KW-0143">Chaperone</keyword>
<dbReference type="GO" id="GO:0035371">
    <property type="term" value="C:microtubule plus-end"/>
    <property type="evidence" value="ECO:0007669"/>
    <property type="project" value="TreeGrafter"/>
</dbReference>
<sequence length="259" mass="27753">MSLSLHIHSPSAQIATELRLPSSLPLSGLRQKIYTLSGIPAEAQILSLHSARTDDPGARAIRLADLPRADDAAPGAEEPTLASIGAHEGACVQVLDARPAGSSERFVADESVEKWEMDDDTYAQRRDTVRAYKQANRMGRFDPAVQAAAASAPPAAPIPEDIVPGKRCVVLREAGDAKEGEGSRGTVRFAGTTSFAKGNWVGIEYDEPCGKGNGSVAGVEYFKARNQHASFVRPERVRVGDYPELDIADELGLDDDEEM</sequence>
<comment type="subcellular location">
    <subcellularLocation>
        <location evidence="1">Cytoplasm</location>
    </subcellularLocation>
</comment>
<dbReference type="STRING" id="58919.A0A316ZGT1"/>
<dbReference type="SUPFAM" id="SSF74924">
    <property type="entry name" value="Cap-Gly domain"/>
    <property type="match status" value="1"/>
</dbReference>
<dbReference type="PANTHER" id="PTHR18916:SF85">
    <property type="entry name" value="TUBULIN-FOLDING COFACTOR B"/>
    <property type="match status" value="1"/>
</dbReference>
<organism evidence="6 7">
    <name type="scientific">Tilletiopsis washingtonensis</name>
    <dbReference type="NCBI Taxonomy" id="58919"/>
    <lineage>
        <taxon>Eukaryota</taxon>
        <taxon>Fungi</taxon>
        <taxon>Dikarya</taxon>
        <taxon>Basidiomycota</taxon>
        <taxon>Ustilaginomycotina</taxon>
        <taxon>Exobasidiomycetes</taxon>
        <taxon>Entylomatales</taxon>
        <taxon>Entylomatales incertae sedis</taxon>
        <taxon>Tilletiopsis</taxon>
    </lineage>
</organism>
<evidence type="ECO:0000313" key="7">
    <source>
        <dbReference type="Proteomes" id="UP000245946"/>
    </source>
</evidence>
<dbReference type="PANTHER" id="PTHR18916">
    <property type="entry name" value="DYNACTIN 1-RELATED MICROTUBULE-BINDING"/>
    <property type="match status" value="1"/>
</dbReference>
<dbReference type="Proteomes" id="UP000245946">
    <property type="component" value="Unassembled WGS sequence"/>
</dbReference>
<name>A0A316ZGT1_9BASI</name>
<feature type="domain" description="CAP-Gly" evidence="5">
    <location>
        <begin position="191"/>
        <end position="233"/>
    </location>
</feature>
<dbReference type="AlphaFoldDB" id="A0A316ZGT1"/>
<evidence type="ECO:0000256" key="1">
    <source>
        <dbReference type="ARBA" id="ARBA00004496"/>
    </source>
</evidence>
<dbReference type="GO" id="GO:0031122">
    <property type="term" value="P:cytoplasmic microtubule organization"/>
    <property type="evidence" value="ECO:0007669"/>
    <property type="project" value="TreeGrafter"/>
</dbReference>
<dbReference type="Pfam" id="PF14560">
    <property type="entry name" value="Ubiquitin_2"/>
    <property type="match status" value="1"/>
</dbReference>
<dbReference type="GO" id="GO:0005938">
    <property type="term" value="C:cell cortex"/>
    <property type="evidence" value="ECO:0007669"/>
    <property type="project" value="TreeGrafter"/>
</dbReference>
<accession>A0A316ZGT1</accession>
<dbReference type="Gene3D" id="3.10.20.90">
    <property type="entry name" value="Phosphatidylinositol 3-kinase Catalytic Subunit, Chain A, domain 1"/>
    <property type="match status" value="1"/>
</dbReference>
<protein>
    <submittedName>
        <fullName evidence="6">Cap-Gly domain-containing protein</fullName>
    </submittedName>
</protein>
<dbReference type="GO" id="GO:0051010">
    <property type="term" value="F:microtubule plus-end binding"/>
    <property type="evidence" value="ECO:0007669"/>
    <property type="project" value="TreeGrafter"/>
</dbReference>
<dbReference type="Gene3D" id="2.30.30.190">
    <property type="entry name" value="CAP Gly-rich-like domain"/>
    <property type="match status" value="1"/>
</dbReference>
<dbReference type="GeneID" id="37271249"/>
<dbReference type="SUPFAM" id="SSF54236">
    <property type="entry name" value="Ubiquitin-like"/>
    <property type="match status" value="1"/>
</dbReference>
<dbReference type="PROSITE" id="PS50245">
    <property type="entry name" value="CAP_GLY_2"/>
    <property type="match status" value="1"/>
</dbReference>
<evidence type="ECO:0000259" key="5">
    <source>
        <dbReference type="PROSITE" id="PS50245"/>
    </source>
</evidence>
<keyword evidence="7" id="KW-1185">Reference proteome</keyword>
<dbReference type="InterPro" id="IPR000938">
    <property type="entry name" value="CAP-Gly_domain"/>
</dbReference>
<keyword evidence="2" id="KW-0963">Cytoplasm</keyword>
<reference evidence="6 7" key="1">
    <citation type="journal article" date="2018" name="Mol. Biol. Evol.">
        <title>Broad Genomic Sampling Reveals a Smut Pathogenic Ancestry of the Fungal Clade Ustilaginomycotina.</title>
        <authorList>
            <person name="Kijpornyongpan T."/>
            <person name="Mondo S.J."/>
            <person name="Barry K."/>
            <person name="Sandor L."/>
            <person name="Lee J."/>
            <person name="Lipzen A."/>
            <person name="Pangilinan J."/>
            <person name="LaButti K."/>
            <person name="Hainaut M."/>
            <person name="Henrissat B."/>
            <person name="Grigoriev I.V."/>
            <person name="Spatafora J.W."/>
            <person name="Aime M.C."/>
        </authorList>
    </citation>
    <scope>NUCLEOTIDE SEQUENCE [LARGE SCALE GENOMIC DNA]</scope>
    <source>
        <strain evidence="6 7">MCA 4186</strain>
    </source>
</reference>